<dbReference type="AlphaFoldDB" id="A0A1C5GY72"/>
<feature type="compositionally biased region" description="Basic and acidic residues" evidence="1">
    <location>
        <begin position="60"/>
        <end position="72"/>
    </location>
</feature>
<dbReference type="RefSeq" id="WP_231933493.1">
    <property type="nucleotide sequence ID" value="NZ_LT607753.1"/>
</dbReference>
<accession>A0A1C5GY72</accession>
<gene>
    <name evidence="2" type="ORF">GA0070614_0548</name>
</gene>
<feature type="region of interest" description="Disordered" evidence="1">
    <location>
        <begin position="60"/>
        <end position="80"/>
    </location>
</feature>
<keyword evidence="3" id="KW-1185">Reference proteome</keyword>
<reference evidence="3" key="1">
    <citation type="submission" date="2016-06" db="EMBL/GenBank/DDBJ databases">
        <authorList>
            <person name="Varghese N."/>
            <person name="Submissions Spin"/>
        </authorList>
    </citation>
    <scope>NUCLEOTIDE SEQUENCE [LARGE SCALE GENOMIC DNA]</scope>
    <source>
        <strain evidence="3">DSM 45161</strain>
    </source>
</reference>
<evidence type="ECO:0000256" key="1">
    <source>
        <dbReference type="SAM" id="MobiDB-lite"/>
    </source>
</evidence>
<evidence type="ECO:0000313" key="2">
    <source>
        <dbReference type="EMBL" id="SCG38688.1"/>
    </source>
</evidence>
<dbReference type="Proteomes" id="UP000198215">
    <property type="component" value="Chromosome I"/>
</dbReference>
<name>A0A1C5GY72_9ACTN</name>
<evidence type="ECO:0000313" key="3">
    <source>
        <dbReference type="Proteomes" id="UP000198215"/>
    </source>
</evidence>
<organism evidence="2 3">
    <name type="scientific">Micromonospora coxensis</name>
    <dbReference type="NCBI Taxonomy" id="356852"/>
    <lineage>
        <taxon>Bacteria</taxon>
        <taxon>Bacillati</taxon>
        <taxon>Actinomycetota</taxon>
        <taxon>Actinomycetes</taxon>
        <taxon>Micromonosporales</taxon>
        <taxon>Micromonosporaceae</taxon>
        <taxon>Micromonospora</taxon>
    </lineage>
</organism>
<protein>
    <submittedName>
        <fullName evidence="2">Uncharacterized protein</fullName>
    </submittedName>
</protein>
<sequence length="241" mass="25735">MATGPGLTPPQRLMALARGIGATPADGTTDLPYTYLHTQSWTRATNAITRTDLRRWRRDADGSGHEITRRLPDLPGLDHQPGRDEQTLFAQAPERPTRYLANELRPYLSDPLPSEATALAGALAPRELATEPAYPRLLANGVVGLATGQYLNREQRAASLRVLANIPGIAYLGESTDLAGRTGLIFAVTADGSTSQLLVDPRSGDILAAQERVTGHRPGLFSYVLILARGHTASSGAAAQP</sequence>
<dbReference type="EMBL" id="LT607753">
    <property type="protein sequence ID" value="SCG38688.1"/>
    <property type="molecule type" value="Genomic_DNA"/>
</dbReference>
<proteinExistence type="predicted"/>